<sequence length="145" mass="15004">MDSLAPPGCAEGPAPRTTHDLGSNYNKPHPCRTARAEQTKSEAPLTLADPCAPASAPTALPKLYFPAQASINHKQAVAKTCRTARSSYSDFLAQSTLALLPSSGRLAEAMPCLAEGSQSCAKAEAQPPRTPAALPTAPLPVPSET</sequence>
<evidence type="ECO:0000313" key="3">
    <source>
        <dbReference type="Proteomes" id="UP001054821"/>
    </source>
</evidence>
<feature type="region of interest" description="Disordered" evidence="1">
    <location>
        <begin position="1"/>
        <end position="44"/>
    </location>
</feature>
<reference evidence="2 3" key="1">
    <citation type="journal article" date="2022" name="G3 (Bethesda)">
        <title>Whole-genome sequence and methylome profiling of the almond [Prunus dulcis (Mill.) D.A. Webb] cultivar 'Nonpareil'.</title>
        <authorList>
            <person name="D'Amico-Willman K.M."/>
            <person name="Ouma W.Z."/>
            <person name="Meulia T."/>
            <person name="Sideli G.M."/>
            <person name="Gradziel T.M."/>
            <person name="Fresnedo-Ramirez J."/>
        </authorList>
    </citation>
    <scope>NUCLEOTIDE SEQUENCE [LARGE SCALE GENOMIC DNA]</scope>
    <source>
        <strain evidence="2">Clone GOH B32 T37-40</strain>
    </source>
</reference>
<proteinExistence type="predicted"/>
<dbReference type="EMBL" id="JAJFAZ020000064">
    <property type="protein sequence ID" value="KAI5311224.1"/>
    <property type="molecule type" value="Genomic_DNA"/>
</dbReference>
<feature type="region of interest" description="Disordered" evidence="1">
    <location>
        <begin position="118"/>
        <end position="145"/>
    </location>
</feature>
<gene>
    <name evidence="2" type="ORF">L3X38_000028</name>
</gene>
<protein>
    <submittedName>
        <fullName evidence="2">Uncharacterized protein</fullName>
    </submittedName>
</protein>
<evidence type="ECO:0000313" key="2">
    <source>
        <dbReference type="EMBL" id="KAI5311224.1"/>
    </source>
</evidence>
<dbReference type="AlphaFoldDB" id="A0AAD4USA9"/>
<feature type="non-terminal residue" evidence="2">
    <location>
        <position position="1"/>
    </location>
</feature>
<evidence type="ECO:0000256" key="1">
    <source>
        <dbReference type="SAM" id="MobiDB-lite"/>
    </source>
</evidence>
<comment type="caution">
    <text evidence="2">The sequence shown here is derived from an EMBL/GenBank/DDBJ whole genome shotgun (WGS) entry which is preliminary data.</text>
</comment>
<organism evidence="2 3">
    <name type="scientific">Prunus dulcis</name>
    <name type="common">Almond</name>
    <name type="synonym">Amygdalus dulcis</name>
    <dbReference type="NCBI Taxonomy" id="3755"/>
    <lineage>
        <taxon>Eukaryota</taxon>
        <taxon>Viridiplantae</taxon>
        <taxon>Streptophyta</taxon>
        <taxon>Embryophyta</taxon>
        <taxon>Tracheophyta</taxon>
        <taxon>Spermatophyta</taxon>
        <taxon>Magnoliopsida</taxon>
        <taxon>eudicotyledons</taxon>
        <taxon>Gunneridae</taxon>
        <taxon>Pentapetalae</taxon>
        <taxon>rosids</taxon>
        <taxon>fabids</taxon>
        <taxon>Rosales</taxon>
        <taxon>Rosaceae</taxon>
        <taxon>Amygdaloideae</taxon>
        <taxon>Amygdaleae</taxon>
        <taxon>Prunus</taxon>
    </lineage>
</organism>
<name>A0AAD4USA9_PRUDU</name>
<accession>A0AAD4USA9</accession>
<dbReference type="Proteomes" id="UP001054821">
    <property type="component" value="Unassembled WGS sequence"/>
</dbReference>
<feature type="compositionally biased region" description="Low complexity" evidence="1">
    <location>
        <begin position="125"/>
        <end position="136"/>
    </location>
</feature>
<keyword evidence="3" id="KW-1185">Reference proteome</keyword>